<proteinExistence type="predicted"/>
<keyword evidence="2" id="KW-0472">Membrane</keyword>
<feature type="region of interest" description="Disordered" evidence="1">
    <location>
        <begin position="227"/>
        <end position="260"/>
    </location>
</feature>
<feature type="transmembrane region" description="Helical" evidence="2">
    <location>
        <begin position="12"/>
        <end position="40"/>
    </location>
</feature>
<dbReference type="EMBL" id="CAXAJV020001286">
    <property type="protein sequence ID" value="CAL7936077.1"/>
    <property type="molecule type" value="Genomic_DNA"/>
</dbReference>
<evidence type="ECO:0000313" key="3">
    <source>
        <dbReference type="EMBL" id="CAL7936077.1"/>
    </source>
</evidence>
<feature type="region of interest" description="Disordered" evidence="1">
    <location>
        <begin position="375"/>
        <end position="402"/>
    </location>
</feature>
<reference evidence="3 4" key="1">
    <citation type="submission" date="2024-08" db="EMBL/GenBank/DDBJ databases">
        <authorList>
            <person name="Will J Nash"/>
            <person name="Angela Man"/>
            <person name="Seanna McTaggart"/>
            <person name="Kendall Baker"/>
            <person name="Tom Barker"/>
            <person name="Leah Catchpole"/>
            <person name="Alex Durrant"/>
            <person name="Karim Gharbi"/>
            <person name="Naomi Irish"/>
            <person name="Gemy Kaithakottil"/>
            <person name="Debby Ku"/>
            <person name="Aaliyah Providence"/>
            <person name="Felix Shaw"/>
            <person name="David Swarbreck"/>
            <person name="Chris Watkins"/>
            <person name="Ann M. McCartney"/>
            <person name="Giulio Formenti"/>
            <person name="Alice Mouton"/>
            <person name="Noel Vella"/>
            <person name="Bjorn M von Reumont"/>
            <person name="Adriana Vella"/>
            <person name="Wilfried Haerty"/>
        </authorList>
    </citation>
    <scope>NUCLEOTIDE SEQUENCE [LARGE SCALE GENOMIC DNA]</scope>
</reference>
<accession>A0ABP1N6J9</accession>
<organism evidence="3 4">
    <name type="scientific">Xylocopa violacea</name>
    <name type="common">Violet carpenter bee</name>
    <name type="synonym">Apis violacea</name>
    <dbReference type="NCBI Taxonomy" id="135666"/>
    <lineage>
        <taxon>Eukaryota</taxon>
        <taxon>Metazoa</taxon>
        <taxon>Ecdysozoa</taxon>
        <taxon>Arthropoda</taxon>
        <taxon>Hexapoda</taxon>
        <taxon>Insecta</taxon>
        <taxon>Pterygota</taxon>
        <taxon>Neoptera</taxon>
        <taxon>Endopterygota</taxon>
        <taxon>Hymenoptera</taxon>
        <taxon>Apocrita</taxon>
        <taxon>Aculeata</taxon>
        <taxon>Apoidea</taxon>
        <taxon>Anthophila</taxon>
        <taxon>Apidae</taxon>
        <taxon>Xylocopa</taxon>
        <taxon>Xylocopa</taxon>
    </lineage>
</organism>
<feature type="region of interest" description="Disordered" evidence="1">
    <location>
        <begin position="305"/>
        <end position="327"/>
    </location>
</feature>
<feature type="compositionally biased region" description="Polar residues" evidence="1">
    <location>
        <begin position="379"/>
        <end position="390"/>
    </location>
</feature>
<keyword evidence="4" id="KW-1185">Reference proteome</keyword>
<evidence type="ECO:0000256" key="1">
    <source>
        <dbReference type="SAM" id="MobiDB-lite"/>
    </source>
</evidence>
<keyword evidence="2" id="KW-0812">Transmembrane</keyword>
<name>A0ABP1N6J9_XYLVO</name>
<protein>
    <submittedName>
        <fullName evidence="3">Uncharacterized protein</fullName>
    </submittedName>
</protein>
<dbReference type="Proteomes" id="UP001642520">
    <property type="component" value="Unassembled WGS sequence"/>
</dbReference>
<comment type="caution">
    <text evidence="3">The sequence shown here is derived from an EMBL/GenBank/DDBJ whole genome shotgun (WGS) entry which is preliminary data.</text>
</comment>
<gene>
    <name evidence="3" type="ORF">XYLVIOL_LOCUS1984</name>
</gene>
<sequence length="679" mass="75781">MQTPSDSAPQSPILPLISVCLLAVLAWNLFLVWSSVSWLLSIRESFASRKRLERIGLDRPRAAAASSRAGLQFSASSTPENERNYASFVPVFNQKIDFNPAKSLLEDFHRGIFLTNSTSNYEHSRNNSATSTEMIEASADSRMENHANRKPNDGSVDHSANSDVTFIEEPSNAEEMSLNKETISEIESSSNFMHRPEERSSVEAVMKNVTVDPVDGRYAEEEFDREADGWNNSGADSSHKFPANFEDGTDDERSGGRATDFGTKIEKRAETTASRFLARKLLALLLEESSAFRINSRELLRGIDPEKEADHSSKERVAKEEQVDRDDATVNDKSAEFLTRAATDKDNEIRPLEEDDYPDEQFGVVPEVGANCTEEKSVIHSSKNATQSRSGMLEAEDGVGPPPETSCLKNGRGAESTISFGPAAASGHGKEEEDLNAIIRRMIIVELKRHRKKERTVLKRAQSESVLSRKKRNDANRTGLFDAKGRTLFRDLLELEESVRKNAENASDGEDFAKQVEDRSTNEAEVKVAVDRARDSIGSMAIAFKGNSNIQLERKVNASCLRDAGAGRSIQVEEASTIHRQTESNKSTQTERVYVIQAARSCPLRKQRLPLYFQMHRVASGRDAVCSKTVFASLDLSKFIFRKASDNLIYEKGKGSRSPSYLPVPERHRWKYVTPNRIE</sequence>
<evidence type="ECO:0000256" key="2">
    <source>
        <dbReference type="SAM" id="Phobius"/>
    </source>
</evidence>
<evidence type="ECO:0000313" key="4">
    <source>
        <dbReference type="Proteomes" id="UP001642520"/>
    </source>
</evidence>
<keyword evidence="2" id="KW-1133">Transmembrane helix</keyword>